<evidence type="ECO:0000313" key="2">
    <source>
        <dbReference type="EMBL" id="KAK0430132.1"/>
    </source>
</evidence>
<name>A0AA39ITC3_9AGAR</name>
<gene>
    <name evidence="2" type="ORF">EV421DRAFT_1913321</name>
</gene>
<keyword evidence="3" id="KW-1185">Reference proteome</keyword>
<feature type="compositionally biased region" description="Low complexity" evidence="1">
    <location>
        <begin position="200"/>
        <end position="212"/>
    </location>
</feature>
<dbReference type="Proteomes" id="UP001175226">
    <property type="component" value="Unassembled WGS sequence"/>
</dbReference>
<dbReference type="EMBL" id="JAUEPT010000167">
    <property type="protein sequence ID" value="KAK0430132.1"/>
    <property type="molecule type" value="Genomic_DNA"/>
</dbReference>
<organism evidence="2 3">
    <name type="scientific">Armillaria borealis</name>
    <dbReference type="NCBI Taxonomy" id="47425"/>
    <lineage>
        <taxon>Eukaryota</taxon>
        <taxon>Fungi</taxon>
        <taxon>Dikarya</taxon>
        <taxon>Basidiomycota</taxon>
        <taxon>Agaricomycotina</taxon>
        <taxon>Agaricomycetes</taxon>
        <taxon>Agaricomycetidae</taxon>
        <taxon>Agaricales</taxon>
        <taxon>Marasmiineae</taxon>
        <taxon>Physalacriaceae</taxon>
        <taxon>Armillaria</taxon>
    </lineage>
</organism>
<feature type="region of interest" description="Disordered" evidence="1">
    <location>
        <begin position="186"/>
        <end position="244"/>
    </location>
</feature>
<proteinExistence type="predicted"/>
<sequence length="276" mass="29624">MSFPSPVMTSSVVAGPAPFASSVLCGHTPLFFRDYYINPLSVEYITAIGIQAKCYLRTRWDFASTGDTIAQDQTRRIKEQLLVCLNQLGTLSKIKWVNSIPDSGDLDVVFTPHTQDATFTPISVCSPSLSSFELLMSFKKPVSKRGDTFDEPASPSPSITNFLSDESNFDLPRFVSACTPSVVPTTPAPVDSSLNINPTPSGLLSSGSSPPLWTAPSGLDNPADSIVPPVDAPSSGDVQSNKLNDDSTVQVELPVDDEAVRVEAITVFDVCSNFQI</sequence>
<reference evidence="2" key="1">
    <citation type="submission" date="2023-06" db="EMBL/GenBank/DDBJ databases">
        <authorList>
            <consortium name="Lawrence Berkeley National Laboratory"/>
            <person name="Ahrendt S."/>
            <person name="Sahu N."/>
            <person name="Indic B."/>
            <person name="Wong-Bajracharya J."/>
            <person name="Merenyi Z."/>
            <person name="Ke H.-M."/>
            <person name="Monk M."/>
            <person name="Kocsube S."/>
            <person name="Drula E."/>
            <person name="Lipzen A."/>
            <person name="Balint B."/>
            <person name="Henrissat B."/>
            <person name="Andreopoulos B."/>
            <person name="Martin F.M."/>
            <person name="Harder C.B."/>
            <person name="Rigling D."/>
            <person name="Ford K.L."/>
            <person name="Foster G.D."/>
            <person name="Pangilinan J."/>
            <person name="Papanicolaou A."/>
            <person name="Barry K."/>
            <person name="LaButti K."/>
            <person name="Viragh M."/>
            <person name="Koriabine M."/>
            <person name="Yan M."/>
            <person name="Riley R."/>
            <person name="Champramary S."/>
            <person name="Plett K.L."/>
            <person name="Tsai I.J."/>
            <person name="Slot J."/>
            <person name="Sipos G."/>
            <person name="Plett J."/>
            <person name="Nagy L.G."/>
            <person name="Grigoriev I.V."/>
        </authorList>
    </citation>
    <scope>NUCLEOTIDE SEQUENCE</scope>
    <source>
        <strain evidence="2">FPL87.14</strain>
    </source>
</reference>
<accession>A0AA39ITC3</accession>
<protein>
    <submittedName>
        <fullName evidence="2">Uncharacterized protein</fullName>
    </submittedName>
</protein>
<evidence type="ECO:0000313" key="3">
    <source>
        <dbReference type="Proteomes" id="UP001175226"/>
    </source>
</evidence>
<comment type="caution">
    <text evidence="2">The sequence shown here is derived from an EMBL/GenBank/DDBJ whole genome shotgun (WGS) entry which is preliminary data.</text>
</comment>
<evidence type="ECO:0000256" key="1">
    <source>
        <dbReference type="SAM" id="MobiDB-lite"/>
    </source>
</evidence>
<dbReference type="AlphaFoldDB" id="A0AA39ITC3"/>